<evidence type="ECO:0000313" key="1">
    <source>
        <dbReference type="EMBL" id="CDG40417.1"/>
    </source>
</evidence>
<protein>
    <submittedName>
        <fullName evidence="1">Uncharacterized protein</fullName>
    </submittedName>
</protein>
<gene>
    <name evidence="1" type="ORF">ASAP_2372</name>
</gene>
<evidence type="ECO:0000313" key="2">
    <source>
        <dbReference type="Proteomes" id="UP000027583"/>
    </source>
</evidence>
<dbReference type="Proteomes" id="UP000027583">
    <property type="component" value="Unassembled WGS sequence"/>
</dbReference>
<reference evidence="1 2" key="1">
    <citation type="journal article" date="2014" name="Genome Biol. Evol.">
        <title>Acetic acid bacteria genomes reveal functional traits for adaptation to life in insect guts.</title>
        <authorList>
            <person name="Chouaia B."/>
            <person name="Gaiarsa S."/>
            <person name="Crotti E."/>
            <person name="Comandatore F."/>
            <person name="Degli Esposti M."/>
            <person name="Ricci I."/>
            <person name="Alma A."/>
            <person name="Favia G."/>
            <person name="Bandi C."/>
            <person name="Daffonchio D."/>
        </authorList>
    </citation>
    <scope>NUCLEOTIDE SEQUENCE [LARGE SCALE GENOMIC DNA]</scope>
    <source>
        <strain evidence="1 2">SF2.1</strain>
    </source>
</reference>
<dbReference type="EMBL" id="CBLX010000016">
    <property type="protein sequence ID" value="CDG40417.1"/>
    <property type="molecule type" value="Genomic_DNA"/>
</dbReference>
<dbReference type="AlphaFoldDB" id="A0A060QLK3"/>
<organism evidence="1 2">
    <name type="scientific">Asaia bogorensis</name>
    <dbReference type="NCBI Taxonomy" id="91915"/>
    <lineage>
        <taxon>Bacteria</taxon>
        <taxon>Pseudomonadati</taxon>
        <taxon>Pseudomonadota</taxon>
        <taxon>Alphaproteobacteria</taxon>
        <taxon>Acetobacterales</taxon>
        <taxon>Acetobacteraceae</taxon>
        <taxon>Asaia</taxon>
    </lineage>
</organism>
<comment type="caution">
    <text evidence="1">The sequence shown here is derived from an EMBL/GenBank/DDBJ whole genome shotgun (WGS) entry which is preliminary data.</text>
</comment>
<accession>A0A060QLK3</accession>
<proteinExistence type="predicted"/>
<sequence>MLLNRPFALEMRHAAPSLNPVCGALHEVPHATLLGEAGKPLPLSLLTSWTDLHGRLDR</sequence>
<name>A0A060QLK3_9PROT</name>
<reference evidence="1 2" key="2">
    <citation type="journal article" date="2014" name="PLoS ONE">
        <title>Evolution of mitochondria reconstructed from the energy metabolism of living bacteria.</title>
        <authorList>
            <person name="Degli Esposti M."/>
            <person name="Chouaia B."/>
            <person name="Comandatore F."/>
            <person name="Crotti E."/>
            <person name="Sassera D."/>
            <person name="Lievens P.M."/>
            <person name="Daffonchio D."/>
            <person name="Bandi C."/>
        </authorList>
    </citation>
    <scope>NUCLEOTIDE SEQUENCE [LARGE SCALE GENOMIC DNA]</scope>
    <source>
        <strain evidence="1 2">SF2.1</strain>
    </source>
</reference>